<sequence>MDPEKGKERFIKGFTSYCKYWWKLTLPGTIFFAFGIHFLGNRSLSWDFLASGEFYLKFCICLIFYTIMDYYVMYRPNLRHHLGRDREHI</sequence>
<organism evidence="2 3">
    <name type="scientific">Algoriphagus chordae</name>
    <dbReference type="NCBI Taxonomy" id="237019"/>
    <lineage>
        <taxon>Bacteria</taxon>
        <taxon>Pseudomonadati</taxon>
        <taxon>Bacteroidota</taxon>
        <taxon>Cytophagia</taxon>
        <taxon>Cytophagales</taxon>
        <taxon>Cyclobacteriaceae</taxon>
        <taxon>Algoriphagus</taxon>
    </lineage>
</organism>
<feature type="transmembrane region" description="Helical" evidence="1">
    <location>
        <begin position="54"/>
        <end position="74"/>
    </location>
</feature>
<dbReference type="Proteomes" id="UP000248882">
    <property type="component" value="Unassembled WGS sequence"/>
</dbReference>
<protein>
    <submittedName>
        <fullName evidence="2">Uncharacterized protein</fullName>
    </submittedName>
</protein>
<evidence type="ECO:0000313" key="3">
    <source>
        <dbReference type="Proteomes" id="UP000248882"/>
    </source>
</evidence>
<keyword evidence="1" id="KW-0472">Membrane</keyword>
<proteinExistence type="predicted"/>
<keyword evidence="3" id="KW-1185">Reference proteome</keyword>
<reference evidence="2 3" key="1">
    <citation type="submission" date="2018-06" db="EMBL/GenBank/DDBJ databases">
        <title>Genomic Encyclopedia of Archaeal and Bacterial Type Strains, Phase II (KMG-II): from individual species to whole genera.</title>
        <authorList>
            <person name="Goeker M."/>
        </authorList>
    </citation>
    <scope>NUCLEOTIDE SEQUENCE [LARGE SCALE GENOMIC DNA]</scope>
    <source>
        <strain evidence="2 3">DSM 19830</strain>
    </source>
</reference>
<keyword evidence="1" id="KW-0812">Transmembrane</keyword>
<gene>
    <name evidence="2" type="ORF">LV85_00079</name>
</gene>
<name>A0A2W7RRC5_9BACT</name>
<keyword evidence="1" id="KW-1133">Transmembrane helix</keyword>
<evidence type="ECO:0000313" key="2">
    <source>
        <dbReference type="EMBL" id="PZX57897.1"/>
    </source>
</evidence>
<feature type="transmembrane region" description="Helical" evidence="1">
    <location>
        <begin position="20"/>
        <end position="39"/>
    </location>
</feature>
<dbReference type="AlphaFoldDB" id="A0A2W7RRC5"/>
<accession>A0A2W7RRC5</accession>
<evidence type="ECO:0000256" key="1">
    <source>
        <dbReference type="SAM" id="Phobius"/>
    </source>
</evidence>
<comment type="caution">
    <text evidence="2">The sequence shown here is derived from an EMBL/GenBank/DDBJ whole genome shotgun (WGS) entry which is preliminary data.</text>
</comment>
<dbReference type="EMBL" id="QKZT01000001">
    <property type="protein sequence ID" value="PZX57897.1"/>
    <property type="molecule type" value="Genomic_DNA"/>
</dbReference>